<gene>
    <name evidence="1" type="ORF">ABM428_12595</name>
</gene>
<reference evidence="1" key="1">
    <citation type="journal article" date="2020" name="Int. J. Syst. Evol. Microbiol.">
        <title>Notification of changes in taxonomic opinion previously published outside the IJSEM.</title>
        <authorList>
            <person name="Oren A."/>
            <person name="Garrity G."/>
        </authorList>
    </citation>
    <scope>NUCLEOTIDE SEQUENCE</scope>
    <source>
        <strain evidence="1">TCYB15</strain>
    </source>
</reference>
<sequence>MGDQPHPFHAVADLAARRGLRDLKLAEERGGQYVRLYQATPPLFFKHRNDPSDSYDRERFKDFKRILLSEEDCDKGPEATIALIRSLLEKFADYTPQRS</sequence>
<reference evidence="1" key="2">
    <citation type="submission" date="2024-06" db="EMBL/GenBank/DDBJ databases">
        <authorList>
            <person name="Deng Y."/>
        </authorList>
    </citation>
    <scope>NUCLEOTIDE SEQUENCE</scope>
    <source>
        <strain evidence="1">TCYB15</strain>
    </source>
</reference>
<protein>
    <submittedName>
        <fullName evidence="1">Acetyl-CoA acetyltransferase</fullName>
    </submittedName>
</protein>
<dbReference type="AlphaFoldDB" id="A0AAU8C1K6"/>
<organism evidence="1">
    <name type="scientific">Sulfitobacter sp. TCYB15</name>
    <dbReference type="NCBI Taxonomy" id="3229275"/>
    <lineage>
        <taxon>Bacteria</taxon>
        <taxon>Pseudomonadati</taxon>
        <taxon>Pseudomonadota</taxon>
        <taxon>Alphaproteobacteria</taxon>
        <taxon>Rhodobacterales</taxon>
        <taxon>Roseobacteraceae</taxon>
        <taxon>Sulfitobacter</taxon>
    </lineage>
</organism>
<evidence type="ECO:0000313" key="1">
    <source>
        <dbReference type="EMBL" id="XCF09917.1"/>
    </source>
</evidence>
<proteinExistence type="predicted"/>
<accession>A0AAU8C1K6</accession>
<dbReference type="RefSeq" id="WP_005849467.1">
    <property type="nucleotide sequence ID" value="NZ_CP159193.1"/>
</dbReference>
<dbReference type="KEGG" id="suly:ABM428_12595"/>
<dbReference type="EMBL" id="CP159193">
    <property type="protein sequence ID" value="XCF09917.1"/>
    <property type="molecule type" value="Genomic_DNA"/>
</dbReference>
<name>A0AAU8C1K6_9RHOB</name>